<sequence>MGCAQSRVDNEEAVARCKERRNVIKEAVSASKAFAAGHFAYAIALKNTGAALSDYGHGESDQKALDDVLLDQQHYEKQSRNNVDPASPQPPPPPPIENLPPPPPPLPKFSPSPIKRAISLPSMAVRGRKVQTLDGMAIEEEEEDEEEEEEVKGSGRDTAQEEEEPRTPENVGKSNGRKRLEKTTPEIVSASPANSMAWDYFFMVENMPGPNLDDREVRNGYENQSSHFQFNEEDDEEEEEEERSGIYRKKSGSGKVVEEMEPKTPEKVEEEEEEDEEEDEEEEEEEEEEVVVEVKKKKKGKAKIEHSSTAPPEFRRAVAKTSAAASSSVNLMKILDEIDDRFLKASECAQEVSKMLEATRLHYHSNFADNRGYVDHSARVMRVITWNKSLRGISNGEGGKDDQESDEHETHATVLDKLLAWEKKLYDEVKQGELMKIEYQKKVSLLNRHKKRGASAETVEKTKAAVSHLHTRYIVDMQSMDSTVSEVNRLRDDQLYPRLVALVEGMAKMWTNMCIHHDTQLGIVGELKALEISTSLKETTKQHHHQTRQFCTVLEEWHVQFDTLVTHQKQYINSLNNWLKLNLIPIESSLKEKVSSPPRPQRPPIQALLHSWHDRLEKLPDEVAKSAISSFAAVIKTILLHQEEEMKLKEKCEETRREFIRKKQGFEDWYQKHLQKRGPTEEAEGGDDATTSSRDHVTERRIAVETLKKRLEEEEEAHQRHCVQVREKSLNSLKIRLPEIFRALSDYAHACADSYEKLRIISQSQKSNGGATESS</sequence>
<dbReference type="GeneID" id="832634"/>
<feature type="compositionally biased region" description="Acidic residues" evidence="2">
    <location>
        <begin position="231"/>
        <end position="242"/>
    </location>
</feature>
<dbReference type="ExpressionAtlas" id="A0A178UHX9">
    <property type="expression patterns" value="baseline and differential"/>
</dbReference>
<feature type="coiled-coil region" evidence="1">
    <location>
        <begin position="697"/>
        <end position="728"/>
    </location>
</feature>
<evidence type="ECO:0000313" key="7">
    <source>
        <dbReference type="Proteomes" id="UP000078284"/>
    </source>
</evidence>
<dbReference type="Pfam" id="PF04783">
    <property type="entry name" value="DUF630"/>
    <property type="match status" value="1"/>
</dbReference>
<feature type="compositionally biased region" description="Acidic residues" evidence="2">
    <location>
        <begin position="137"/>
        <end position="150"/>
    </location>
</feature>
<protein>
    <submittedName>
        <fullName evidence="6">Uncharacterized protein</fullName>
    </submittedName>
</protein>
<dbReference type="InterPro" id="IPR006868">
    <property type="entry name" value="DUF630"/>
</dbReference>
<dbReference type="OMA" id="FFMVDNM"/>
<dbReference type="PANTHER" id="PTHR21450">
    <property type="entry name" value="PROTEIN ALTERED PHOSPHATE STARVATION RESPONSE 1"/>
    <property type="match status" value="1"/>
</dbReference>
<dbReference type="EMBL" id="LUHQ01000005">
    <property type="protein sequence ID" value="OAO92692.1"/>
    <property type="molecule type" value="Genomic_DNA"/>
</dbReference>
<evidence type="ECO:0000313" key="5">
    <source>
        <dbReference type="Araport" id="AT5G25590"/>
    </source>
</evidence>
<feature type="compositionally biased region" description="Basic and acidic residues" evidence="2">
    <location>
        <begin position="256"/>
        <end position="267"/>
    </location>
</feature>
<accession>A0A178UHX9</accession>
<reference evidence="7" key="1">
    <citation type="journal article" date="2016" name="Proc. Natl. Acad. Sci. U.S.A.">
        <title>Chromosome-level assembly of Arabidopsis thaliana Ler reveals the extent of translocation and inversion polymorphisms.</title>
        <authorList>
            <person name="Zapata L."/>
            <person name="Ding J."/>
            <person name="Willing E.M."/>
            <person name="Hartwig B."/>
            <person name="Bezdan D."/>
            <person name="Jiao W.B."/>
            <person name="Patel V."/>
            <person name="Velikkakam James G."/>
            <person name="Koornneef M."/>
            <person name="Ossowski S."/>
            <person name="Schneeberger K."/>
        </authorList>
    </citation>
    <scope>NUCLEOTIDE SEQUENCE [LARGE SCALE GENOMIC DNA]</scope>
    <source>
        <strain evidence="7">cv. Landsberg erecta</strain>
    </source>
</reference>
<dbReference type="Pfam" id="PF04782">
    <property type="entry name" value="DUF632"/>
    <property type="match status" value="1"/>
</dbReference>
<feature type="compositionally biased region" description="Acidic residues" evidence="2">
    <location>
        <begin position="268"/>
        <end position="291"/>
    </location>
</feature>
<feature type="region of interest" description="Disordered" evidence="2">
    <location>
        <begin position="675"/>
        <end position="697"/>
    </location>
</feature>
<dbReference type="Proteomes" id="UP000078284">
    <property type="component" value="Chromosome 5"/>
</dbReference>
<dbReference type="AlphaFoldDB" id="A0A178UHX9"/>
<proteinExistence type="predicted"/>
<feature type="compositionally biased region" description="Pro residues" evidence="2">
    <location>
        <begin position="87"/>
        <end position="110"/>
    </location>
</feature>
<feature type="domain" description="DUF632" evidence="3">
    <location>
        <begin position="331"/>
        <end position="636"/>
    </location>
</feature>
<feature type="compositionally biased region" description="Basic and acidic residues" evidence="2">
    <location>
        <begin position="56"/>
        <end position="66"/>
    </location>
</feature>
<evidence type="ECO:0000259" key="4">
    <source>
        <dbReference type="Pfam" id="PF04783"/>
    </source>
</evidence>
<dbReference type="Araport" id="AT5G25590"/>
<feature type="domain" description="DUF630" evidence="4">
    <location>
        <begin position="1"/>
        <end position="59"/>
    </location>
</feature>
<evidence type="ECO:0000256" key="2">
    <source>
        <dbReference type="SAM" id="MobiDB-lite"/>
    </source>
</evidence>
<evidence type="ECO:0000313" key="6">
    <source>
        <dbReference type="EMBL" id="OAO92692.1"/>
    </source>
</evidence>
<evidence type="ECO:0000256" key="1">
    <source>
        <dbReference type="SAM" id="Coils"/>
    </source>
</evidence>
<dbReference type="InterPro" id="IPR006867">
    <property type="entry name" value="DUF632"/>
</dbReference>
<dbReference type="KEGG" id="ath:AT5G25590"/>
<organism evidence="6 7">
    <name type="scientific">Arabidopsis thaliana</name>
    <name type="common">Mouse-ear cress</name>
    <dbReference type="NCBI Taxonomy" id="3702"/>
    <lineage>
        <taxon>Eukaryota</taxon>
        <taxon>Viridiplantae</taxon>
        <taxon>Streptophyta</taxon>
        <taxon>Embryophyta</taxon>
        <taxon>Tracheophyta</taxon>
        <taxon>Spermatophyta</taxon>
        <taxon>Magnoliopsida</taxon>
        <taxon>eudicotyledons</taxon>
        <taxon>Gunneridae</taxon>
        <taxon>Pentapetalae</taxon>
        <taxon>rosids</taxon>
        <taxon>malvids</taxon>
        <taxon>Brassicales</taxon>
        <taxon>Brassicaceae</taxon>
        <taxon>Camelineae</taxon>
        <taxon>Arabidopsis</taxon>
    </lineage>
</organism>
<feature type="region of interest" description="Disordered" evidence="2">
    <location>
        <begin position="53"/>
        <end position="291"/>
    </location>
</feature>
<dbReference type="PANTHER" id="PTHR21450:SF7">
    <property type="entry name" value="DNA LIGASE (DUF630 AND DUF632)"/>
    <property type="match status" value="1"/>
</dbReference>
<keyword evidence="1" id="KW-0175">Coiled coil</keyword>
<name>A0A178UHX9_ARATH</name>
<dbReference type="SMR" id="A0A178UHX9"/>
<comment type="caution">
    <text evidence="6">The sequence shown here is derived from an EMBL/GenBank/DDBJ whole genome shotgun (WGS) entry which is preliminary data.</text>
</comment>
<gene>
    <name evidence="5" type="ordered locus">At5g25590</name>
    <name evidence="6" type="ordered locus">AXX17_At5g25580</name>
</gene>
<evidence type="ECO:0000259" key="3">
    <source>
        <dbReference type="Pfam" id="PF04782"/>
    </source>
</evidence>